<evidence type="ECO:0000259" key="2">
    <source>
        <dbReference type="Pfam" id="PF22013"/>
    </source>
</evidence>
<dbReference type="InterPro" id="IPR041497">
    <property type="entry name" value="Thump-like"/>
</dbReference>
<dbReference type="Pfam" id="PF18096">
    <property type="entry name" value="Thump_like"/>
    <property type="match status" value="1"/>
</dbReference>
<sequence>MACFHGTSMVTSLGWNPYNGTVNLSDATRAFVARHRAENVRNLALHAKHDDDVDLPLALDQIAGWQTACAKLPTWAAHDDIWYPPHLSMEQCSSEATARYKMNVARRLIGQASETSLVDLTGGFGVDCSYMARAFDHATYVERQEHLCALAEHNMAALGLEHVDVVNADAKQYLQSMPQATLIFLDPARRDAHGARTYAIADCAPDALGLKNTLLAKAEHVMIKLSPMLDWRKTVADFQGAVSEVHIVSAANECKELLLVLGRDVCDAPRLVCVNDDQCLEVAPNKAITSENAAHCDAAAIDMTSENIAGWHLYEPNASVMKAGCFAMLEQRFGVTQIAPNSHLFISHEAVANFPGREFVIDAASTMGKKELRATLAGLTHANITARNVPLSVAALRKKLKLKDGGDTTLFATSDSNNRHLIIRCHKPASAPQR</sequence>
<evidence type="ECO:0000259" key="1">
    <source>
        <dbReference type="Pfam" id="PF18096"/>
    </source>
</evidence>
<keyword evidence="4" id="KW-1185">Reference proteome</keyword>
<reference evidence="3 4" key="1">
    <citation type="submission" date="2020-02" db="EMBL/GenBank/DDBJ databases">
        <title>Characterization of phylogenetic diversity of novel bifidobacterial species isolated in Czech ZOOs.</title>
        <authorList>
            <person name="Lugli G.A."/>
            <person name="Vera N.B."/>
            <person name="Ventura M."/>
        </authorList>
    </citation>
    <scope>NUCLEOTIDE SEQUENCE [LARGE SCALE GENOMIC DNA]</scope>
    <source>
        <strain evidence="3 4">DSM 109957</strain>
    </source>
</reference>
<feature type="domain" description="PG-1098 ferredoxin-like" evidence="2">
    <location>
        <begin position="313"/>
        <end position="355"/>
    </location>
</feature>
<gene>
    <name evidence="3" type="ORF">G1C95_1533</name>
</gene>
<name>A0A7Y0ES62_9BIFI</name>
<dbReference type="EMBL" id="JAAIII010000004">
    <property type="protein sequence ID" value="NMM94346.1"/>
    <property type="molecule type" value="Genomic_DNA"/>
</dbReference>
<dbReference type="Gene3D" id="3.40.50.150">
    <property type="entry name" value="Vaccinia Virus protein VP39"/>
    <property type="match status" value="1"/>
</dbReference>
<dbReference type="GO" id="GO:0032259">
    <property type="term" value="P:methylation"/>
    <property type="evidence" value="ECO:0007669"/>
    <property type="project" value="UniProtKB-KW"/>
</dbReference>
<keyword evidence="3" id="KW-0808">Transferase</keyword>
<dbReference type="SUPFAM" id="SSF53335">
    <property type="entry name" value="S-adenosyl-L-methionine-dependent methyltransferases"/>
    <property type="match status" value="1"/>
</dbReference>
<dbReference type="Proteomes" id="UP000532194">
    <property type="component" value="Unassembled WGS sequence"/>
</dbReference>
<accession>A0A7Y0ES62</accession>
<dbReference type="InterPro" id="IPR029063">
    <property type="entry name" value="SAM-dependent_MTases_sf"/>
</dbReference>
<keyword evidence="3" id="KW-0489">Methyltransferase</keyword>
<protein>
    <submittedName>
        <fullName evidence="3">SAM-dependent methyltransferase</fullName>
    </submittedName>
</protein>
<dbReference type="Pfam" id="PF22013">
    <property type="entry name" value="PG_1098_Fer"/>
    <property type="match status" value="1"/>
</dbReference>
<dbReference type="InterPro" id="IPR054168">
    <property type="entry name" value="PG_1098_Fer"/>
</dbReference>
<feature type="domain" description="THUMP-like" evidence="1">
    <location>
        <begin position="356"/>
        <end position="427"/>
    </location>
</feature>
<evidence type="ECO:0000313" key="3">
    <source>
        <dbReference type="EMBL" id="NMM94346.1"/>
    </source>
</evidence>
<organism evidence="3 4">
    <name type="scientific">Bifidobacterium oedipodis</name>
    <dbReference type="NCBI Taxonomy" id="2675322"/>
    <lineage>
        <taxon>Bacteria</taxon>
        <taxon>Bacillati</taxon>
        <taxon>Actinomycetota</taxon>
        <taxon>Actinomycetes</taxon>
        <taxon>Bifidobacteriales</taxon>
        <taxon>Bifidobacteriaceae</taxon>
        <taxon>Bifidobacterium</taxon>
    </lineage>
</organism>
<dbReference type="AlphaFoldDB" id="A0A7Y0ES62"/>
<evidence type="ECO:0000313" key="4">
    <source>
        <dbReference type="Proteomes" id="UP000532194"/>
    </source>
</evidence>
<proteinExistence type="predicted"/>
<dbReference type="GO" id="GO:0008168">
    <property type="term" value="F:methyltransferase activity"/>
    <property type="evidence" value="ECO:0007669"/>
    <property type="project" value="UniProtKB-KW"/>
</dbReference>
<dbReference type="Gene3D" id="1.10.10.1110">
    <property type="entry name" value="Methyltransferase PG1098, N-terminal domain"/>
    <property type="match status" value="1"/>
</dbReference>
<comment type="caution">
    <text evidence="3">The sequence shown here is derived from an EMBL/GenBank/DDBJ whole genome shotgun (WGS) entry which is preliminary data.</text>
</comment>